<organism evidence="1 2">
    <name type="scientific">Porites evermanni</name>
    <dbReference type="NCBI Taxonomy" id="104178"/>
    <lineage>
        <taxon>Eukaryota</taxon>
        <taxon>Metazoa</taxon>
        <taxon>Cnidaria</taxon>
        <taxon>Anthozoa</taxon>
        <taxon>Hexacorallia</taxon>
        <taxon>Scleractinia</taxon>
        <taxon>Fungiina</taxon>
        <taxon>Poritidae</taxon>
        <taxon>Porites</taxon>
    </lineage>
</organism>
<keyword evidence="2" id="KW-1185">Reference proteome</keyword>
<evidence type="ECO:0000313" key="1">
    <source>
        <dbReference type="EMBL" id="CAH3152159.1"/>
    </source>
</evidence>
<protein>
    <submittedName>
        <fullName evidence="1">Uncharacterized protein</fullName>
    </submittedName>
</protein>
<proteinExistence type="predicted"/>
<comment type="caution">
    <text evidence="1">The sequence shown here is derived from an EMBL/GenBank/DDBJ whole genome shotgun (WGS) entry which is preliminary data.</text>
</comment>
<gene>
    <name evidence="1" type="ORF">PEVE_00000651</name>
</gene>
<name>A0ABN8PW40_9CNID</name>
<evidence type="ECO:0000313" key="2">
    <source>
        <dbReference type="Proteomes" id="UP001159427"/>
    </source>
</evidence>
<sequence>MGDRVKQAQPFKNFGSFDLGGEFIHGSNTLVNKLALNNGFLILPAAQSKDEEEGEKFTTRENFTLCPANSQKLKSPEIRGKK</sequence>
<dbReference type="EMBL" id="CALNXI010001028">
    <property type="protein sequence ID" value="CAH3152159.1"/>
    <property type="molecule type" value="Genomic_DNA"/>
</dbReference>
<accession>A0ABN8PW40</accession>
<dbReference type="Proteomes" id="UP001159427">
    <property type="component" value="Unassembled WGS sequence"/>
</dbReference>
<reference evidence="1 2" key="1">
    <citation type="submission" date="2022-05" db="EMBL/GenBank/DDBJ databases">
        <authorList>
            <consortium name="Genoscope - CEA"/>
            <person name="William W."/>
        </authorList>
    </citation>
    <scope>NUCLEOTIDE SEQUENCE [LARGE SCALE GENOMIC DNA]</scope>
</reference>